<comment type="caution">
    <text evidence="2">The sequence shown here is derived from an EMBL/GenBank/DDBJ whole genome shotgun (WGS) entry which is preliminary data.</text>
</comment>
<reference evidence="2 3" key="1">
    <citation type="submission" date="2017-01" db="EMBL/GenBank/DDBJ databases">
        <title>Bacillus phylogenomics.</title>
        <authorList>
            <person name="Dunlap C."/>
        </authorList>
    </citation>
    <scope>NUCLEOTIDE SEQUENCE [LARGE SCALE GENOMIC DNA]</scope>
    <source>
        <strain evidence="2 3">NRRL B-41282</strain>
    </source>
</reference>
<evidence type="ECO:0000313" key="3">
    <source>
        <dbReference type="Proteomes" id="UP000187367"/>
    </source>
</evidence>
<dbReference type="EMBL" id="MTJL01000018">
    <property type="protein sequence ID" value="OMI05591.1"/>
    <property type="molecule type" value="Genomic_DNA"/>
</dbReference>
<dbReference type="GO" id="GO:0005829">
    <property type="term" value="C:cytosol"/>
    <property type="evidence" value="ECO:0007669"/>
    <property type="project" value="TreeGrafter"/>
</dbReference>
<dbReference type="Proteomes" id="UP000187367">
    <property type="component" value="Unassembled WGS sequence"/>
</dbReference>
<dbReference type="OrthoDB" id="9815425at2"/>
<dbReference type="Gene3D" id="3.40.50.1820">
    <property type="entry name" value="alpha/beta hydrolase"/>
    <property type="match status" value="1"/>
</dbReference>
<dbReference type="InterPro" id="IPR013094">
    <property type="entry name" value="AB_hydrolase_3"/>
</dbReference>
<keyword evidence="3" id="KW-1185">Reference proteome</keyword>
<gene>
    <name evidence="2" type="ORF">BW143_10495</name>
</gene>
<dbReference type="RefSeq" id="WP_076762405.1">
    <property type="nucleotide sequence ID" value="NZ_JARMMH010000002.1"/>
</dbReference>
<dbReference type="Pfam" id="PF07859">
    <property type="entry name" value="Abhydrolase_3"/>
    <property type="match status" value="1"/>
</dbReference>
<dbReference type="PANTHER" id="PTHR23025:SF3">
    <property type="entry name" value="HORMONE-SENSITIVE LIPASE"/>
    <property type="match status" value="1"/>
</dbReference>
<name>A0A1R1RPV9_9BACI</name>
<evidence type="ECO:0000313" key="2">
    <source>
        <dbReference type="EMBL" id="OMI05591.1"/>
    </source>
</evidence>
<accession>A0A1R1RPV9</accession>
<proteinExistence type="predicted"/>
<dbReference type="InterPro" id="IPR029058">
    <property type="entry name" value="AB_hydrolase_fold"/>
</dbReference>
<protein>
    <recommendedName>
        <fullName evidence="1">Alpha/beta hydrolase fold-3 domain-containing protein</fullName>
    </recommendedName>
</protein>
<sequence>MRSVPKEKVYSRKQLQKKVKLFQWLAARSTRAGRHRNERAGKELFLETAEGKIRVLSYNLEKLEKLPLFMNIHGGGFILGSADMDDPYMMNVADNANVKILSIDYSLSPEEVFPKALNECYAVVKYAKEHAEELGIDSENIAVGGHSAGGNLSAAVCLRDAEAKELGIKCLILDYPPLDLYTDAYLKPRPKGSLNPKMCRIFDACYCNNKEERKNPFISPVYASTDQVKAFPPTLILTAGQDSLCKEAEDFKDQLIDAGVDVTYKCFKGSRHGFTLSDKADAVEGWQMMIDHLNRYLS</sequence>
<feature type="domain" description="Alpha/beta hydrolase fold-3" evidence="1">
    <location>
        <begin position="70"/>
        <end position="275"/>
    </location>
</feature>
<organism evidence="2 3">
    <name type="scientific">Bacillus swezeyi</name>
    <dbReference type="NCBI Taxonomy" id="1925020"/>
    <lineage>
        <taxon>Bacteria</taxon>
        <taxon>Bacillati</taxon>
        <taxon>Bacillota</taxon>
        <taxon>Bacilli</taxon>
        <taxon>Bacillales</taxon>
        <taxon>Bacillaceae</taxon>
        <taxon>Bacillus</taxon>
    </lineage>
</organism>
<dbReference type="GO" id="GO:0004771">
    <property type="term" value="F:sterol ester esterase activity"/>
    <property type="evidence" value="ECO:0007669"/>
    <property type="project" value="TreeGrafter"/>
</dbReference>
<dbReference type="GO" id="GO:0019433">
    <property type="term" value="P:triglyceride catabolic process"/>
    <property type="evidence" value="ECO:0007669"/>
    <property type="project" value="TreeGrafter"/>
</dbReference>
<dbReference type="AlphaFoldDB" id="A0A1R1RPV9"/>
<dbReference type="SUPFAM" id="SSF53474">
    <property type="entry name" value="alpha/beta-Hydrolases"/>
    <property type="match status" value="1"/>
</dbReference>
<accession>A0A1R1QLR3</accession>
<dbReference type="PANTHER" id="PTHR23025">
    <property type="entry name" value="TRIACYLGLYCEROL LIPASE"/>
    <property type="match status" value="1"/>
</dbReference>
<evidence type="ECO:0000259" key="1">
    <source>
        <dbReference type="Pfam" id="PF07859"/>
    </source>
</evidence>
<dbReference type="GO" id="GO:0004806">
    <property type="term" value="F:triacylglycerol lipase activity"/>
    <property type="evidence" value="ECO:0007669"/>
    <property type="project" value="TreeGrafter"/>
</dbReference>